<dbReference type="InterPro" id="IPR037069">
    <property type="entry name" value="AcylCoA_DH/ox_N_sf"/>
</dbReference>
<dbReference type="SUPFAM" id="SSF47203">
    <property type="entry name" value="Acyl-CoA dehydrogenase C-terminal domain-like"/>
    <property type="match status" value="1"/>
</dbReference>
<comment type="similarity">
    <text evidence="2 6">Belongs to the acyl-CoA dehydrogenase family.</text>
</comment>
<feature type="domain" description="Acyl-CoA dehydrogenase/oxidase C-terminal" evidence="7">
    <location>
        <begin position="234"/>
        <end position="382"/>
    </location>
</feature>
<evidence type="ECO:0000256" key="3">
    <source>
        <dbReference type="ARBA" id="ARBA00022630"/>
    </source>
</evidence>
<dbReference type="PIRSF" id="PIRSF016578">
    <property type="entry name" value="HsaA"/>
    <property type="match status" value="1"/>
</dbReference>
<proteinExistence type="inferred from homology"/>
<dbReference type="InterPro" id="IPR009100">
    <property type="entry name" value="AcylCoA_DH/oxidase_NM_dom_sf"/>
</dbReference>
<sequence length="388" mass="41933">MSSAFLSEEDRLFRDTVRSWVDAEIPKDWCRELEREEDVFPHAFWDKLSAFGAHGIGIPEEYGGQGGSIVTQVLFARELARTAAGVGWVWGVTSFSGGKGILGAGSEAQKQRFLPEIAAGRLKTAMAFTEAGGGTDLLGGMKTTATRVDGGWRLNGEKIWSTGAGVADYLFLMARSDKDVKRRADGVSLFFVPRDAEGVTVSSMPKLGMRCISSCSVHLDDVFVPDELLLGEAGKGWGYSTGTLNNERLVNAAFCLGMLDGVLEDAVDHLQTRRAFGHLIGEFQALQHYVADIAMWQKQGELVLLDGAALQSAGEPCANASNMAKVLCSEYAGQAADLGIQILGGMGYSAETDMQRYWRDARLLRIGPISNEMAKNMIAEGLGLPRSF</sequence>
<dbReference type="Gene3D" id="1.10.540.10">
    <property type="entry name" value="Acyl-CoA dehydrogenase/oxidase, N-terminal domain"/>
    <property type="match status" value="1"/>
</dbReference>
<dbReference type="Pfam" id="PF02770">
    <property type="entry name" value="Acyl-CoA_dh_M"/>
    <property type="match status" value="1"/>
</dbReference>
<dbReference type="Gene3D" id="2.40.110.10">
    <property type="entry name" value="Butyryl-CoA Dehydrogenase, subunit A, domain 2"/>
    <property type="match status" value="1"/>
</dbReference>
<keyword evidence="3 6" id="KW-0285">Flavoprotein</keyword>
<evidence type="ECO:0000313" key="11">
    <source>
        <dbReference type="Proteomes" id="UP000029640"/>
    </source>
</evidence>
<dbReference type="Pfam" id="PF00441">
    <property type="entry name" value="Acyl-CoA_dh_1"/>
    <property type="match status" value="1"/>
</dbReference>
<evidence type="ECO:0000256" key="6">
    <source>
        <dbReference type="RuleBase" id="RU362125"/>
    </source>
</evidence>
<evidence type="ECO:0000256" key="4">
    <source>
        <dbReference type="ARBA" id="ARBA00022827"/>
    </source>
</evidence>
<comment type="caution">
    <text evidence="10">The sequence shown here is derived from an EMBL/GenBank/DDBJ whole genome shotgun (WGS) entry which is preliminary data.</text>
</comment>
<name>A0A095X263_9GAMM</name>
<dbReference type="STRING" id="1265313.HRUBRA_00447"/>
<dbReference type="GO" id="GO:0050660">
    <property type="term" value="F:flavin adenine dinucleotide binding"/>
    <property type="evidence" value="ECO:0007669"/>
    <property type="project" value="InterPro"/>
</dbReference>
<dbReference type="GO" id="GO:0016937">
    <property type="term" value="F:short-chain fatty acyl-CoA dehydrogenase activity"/>
    <property type="evidence" value="ECO:0007669"/>
    <property type="project" value="UniProtKB-EC"/>
</dbReference>
<feature type="domain" description="Acyl-CoA oxidase/dehydrogenase middle" evidence="8">
    <location>
        <begin position="125"/>
        <end position="222"/>
    </location>
</feature>
<dbReference type="InterPro" id="IPR046373">
    <property type="entry name" value="Acyl-CoA_Oxase/DH_mid-dom_sf"/>
</dbReference>
<dbReference type="PATRIC" id="fig|1265313.6.peg.444"/>
<dbReference type="InterPro" id="IPR009075">
    <property type="entry name" value="AcylCo_DH/oxidase_C"/>
</dbReference>
<evidence type="ECO:0000259" key="7">
    <source>
        <dbReference type="Pfam" id="PF00441"/>
    </source>
</evidence>
<dbReference type="PROSITE" id="PS00073">
    <property type="entry name" value="ACYL_COA_DH_2"/>
    <property type="match status" value="1"/>
</dbReference>
<evidence type="ECO:0000256" key="5">
    <source>
        <dbReference type="ARBA" id="ARBA00023002"/>
    </source>
</evidence>
<comment type="cofactor">
    <cofactor evidence="1 6">
        <name>FAD</name>
        <dbReference type="ChEBI" id="CHEBI:57692"/>
    </cofactor>
</comment>
<evidence type="ECO:0000256" key="2">
    <source>
        <dbReference type="ARBA" id="ARBA00009347"/>
    </source>
</evidence>
<accession>A0A095X263</accession>
<reference evidence="10 11" key="1">
    <citation type="journal article" date="2014" name="Genome Announc.">
        <title>Genome Sequence of Gammaproteobacterial Pseudohaliea rubra Type Strain DSM 19751, Isolated from Coastal Seawater of the Mediterranean Sea.</title>
        <authorList>
            <person name="Spring S."/>
            <person name="Fiebig A."/>
            <person name="Riedel T."/>
            <person name="Goker M."/>
            <person name="Klenk H.P."/>
        </authorList>
    </citation>
    <scope>NUCLEOTIDE SEQUENCE [LARGE SCALE GENOMIC DNA]</scope>
    <source>
        <strain evidence="10 11">DSM 19751</strain>
    </source>
</reference>
<dbReference type="InterPro" id="IPR036250">
    <property type="entry name" value="AcylCo_DH-like_C"/>
</dbReference>
<dbReference type="InterPro" id="IPR006091">
    <property type="entry name" value="Acyl-CoA_Oxase/DH_mid-dom"/>
</dbReference>
<dbReference type="InterPro" id="IPR013786">
    <property type="entry name" value="AcylCoA_DH/ox_N"/>
</dbReference>
<evidence type="ECO:0000313" key="10">
    <source>
        <dbReference type="EMBL" id="KGE04974.1"/>
    </source>
</evidence>
<dbReference type="RefSeq" id="WP_035513877.1">
    <property type="nucleotide sequence ID" value="NZ_KN234746.1"/>
</dbReference>
<evidence type="ECO:0000256" key="1">
    <source>
        <dbReference type="ARBA" id="ARBA00001974"/>
    </source>
</evidence>
<dbReference type="eggNOG" id="COG1960">
    <property type="taxonomic scope" value="Bacteria"/>
</dbReference>
<evidence type="ECO:0000259" key="8">
    <source>
        <dbReference type="Pfam" id="PF02770"/>
    </source>
</evidence>
<keyword evidence="5 6" id="KW-0560">Oxidoreductase</keyword>
<organism evidence="10 11">
    <name type="scientific">Pseudohaliea rubra DSM 19751</name>
    <dbReference type="NCBI Taxonomy" id="1265313"/>
    <lineage>
        <taxon>Bacteria</taxon>
        <taxon>Pseudomonadati</taxon>
        <taxon>Pseudomonadota</taxon>
        <taxon>Gammaproteobacteria</taxon>
        <taxon>Cellvibrionales</taxon>
        <taxon>Halieaceae</taxon>
        <taxon>Pseudohaliea</taxon>
    </lineage>
</organism>
<dbReference type="EC" id="1.3.8.1" evidence="10"/>
<dbReference type="Proteomes" id="UP000029640">
    <property type="component" value="Unassembled WGS sequence"/>
</dbReference>
<dbReference type="PANTHER" id="PTHR43884">
    <property type="entry name" value="ACYL-COA DEHYDROGENASE"/>
    <property type="match status" value="1"/>
</dbReference>
<dbReference type="Gene3D" id="1.20.140.10">
    <property type="entry name" value="Butyryl-CoA Dehydrogenase, subunit A, domain 3"/>
    <property type="match status" value="1"/>
</dbReference>
<dbReference type="AlphaFoldDB" id="A0A095X263"/>
<feature type="domain" description="Acyl-CoA dehydrogenase/oxidase N-terminal" evidence="9">
    <location>
        <begin position="7"/>
        <end position="120"/>
    </location>
</feature>
<dbReference type="HOGENOM" id="CLU_018204_0_2_6"/>
<keyword evidence="4 6" id="KW-0274">FAD</keyword>
<gene>
    <name evidence="10" type="ORF">HRUBRA_00447</name>
</gene>
<protein>
    <submittedName>
        <fullName evidence="10">Acyl-CoA dehydrogenase, short-chain specific</fullName>
        <ecNumber evidence="10">1.3.8.1</ecNumber>
    </submittedName>
</protein>
<dbReference type="Pfam" id="PF02771">
    <property type="entry name" value="Acyl-CoA_dh_N"/>
    <property type="match status" value="1"/>
</dbReference>
<dbReference type="InterPro" id="IPR006089">
    <property type="entry name" value="Acyl-CoA_DH_CS"/>
</dbReference>
<keyword evidence="11" id="KW-1185">Reference proteome</keyword>
<dbReference type="PANTHER" id="PTHR43884:SF20">
    <property type="entry name" value="ACYL-COA DEHYDROGENASE FADE28"/>
    <property type="match status" value="1"/>
</dbReference>
<dbReference type="OrthoDB" id="9769473at2"/>
<dbReference type="SUPFAM" id="SSF56645">
    <property type="entry name" value="Acyl-CoA dehydrogenase NM domain-like"/>
    <property type="match status" value="1"/>
</dbReference>
<evidence type="ECO:0000259" key="9">
    <source>
        <dbReference type="Pfam" id="PF02771"/>
    </source>
</evidence>
<dbReference type="EMBL" id="AUVB01000013">
    <property type="protein sequence ID" value="KGE04974.1"/>
    <property type="molecule type" value="Genomic_DNA"/>
</dbReference>